<dbReference type="EMBL" id="AVPG01000007">
    <property type="protein sequence ID" value="KGX87321.1"/>
    <property type="molecule type" value="Genomic_DNA"/>
</dbReference>
<dbReference type="SUPFAM" id="SSF53155">
    <property type="entry name" value="Methylated DNA-protein cysteine methyltransferase domain"/>
    <property type="match status" value="1"/>
</dbReference>
<feature type="domain" description="Methylguanine DNA methyltransferase ribonuclease-like" evidence="10">
    <location>
        <begin position="5"/>
        <end position="84"/>
    </location>
</feature>
<dbReference type="InterPro" id="IPR036388">
    <property type="entry name" value="WH-like_DNA-bd_sf"/>
</dbReference>
<comment type="miscellaneous">
    <text evidence="8">This enzyme catalyzes only one turnover and therefore is not strictly catalytic. According to one definition, an enzyme is a biocatalyst that acts repeatedly and over many reaction cycles.</text>
</comment>
<reference evidence="11 12" key="1">
    <citation type="submission" date="2013-08" db="EMBL/GenBank/DDBJ databases">
        <authorList>
            <person name="Huang J."/>
            <person name="Wang G."/>
        </authorList>
    </citation>
    <scope>NUCLEOTIDE SEQUENCE [LARGE SCALE GENOMIC DNA]</scope>
    <source>
        <strain evidence="11 12">JSM 072002</strain>
    </source>
</reference>
<organism evidence="11 12">
    <name type="scientific">Pontibacillus litoralis JSM 072002</name>
    <dbReference type="NCBI Taxonomy" id="1385512"/>
    <lineage>
        <taxon>Bacteria</taxon>
        <taxon>Bacillati</taxon>
        <taxon>Bacillota</taxon>
        <taxon>Bacilli</taxon>
        <taxon>Bacillales</taxon>
        <taxon>Bacillaceae</taxon>
        <taxon>Pontibacillus</taxon>
    </lineage>
</organism>
<gene>
    <name evidence="11" type="ORF">N784_15500</name>
</gene>
<dbReference type="PANTHER" id="PTHR10815:SF5">
    <property type="entry name" value="METHYLATED-DNA--PROTEIN-CYSTEINE METHYLTRANSFERASE"/>
    <property type="match status" value="1"/>
</dbReference>
<dbReference type="GO" id="GO:0005737">
    <property type="term" value="C:cytoplasm"/>
    <property type="evidence" value="ECO:0007669"/>
    <property type="project" value="UniProtKB-SubCell"/>
</dbReference>
<dbReference type="GO" id="GO:0006307">
    <property type="term" value="P:DNA alkylation repair"/>
    <property type="evidence" value="ECO:0007669"/>
    <property type="project" value="UniProtKB-UniRule"/>
</dbReference>
<dbReference type="InterPro" id="IPR036217">
    <property type="entry name" value="MethylDNA_cys_MeTrfase_DNAb"/>
</dbReference>
<dbReference type="Pfam" id="PF01035">
    <property type="entry name" value="DNA_binding_1"/>
    <property type="match status" value="1"/>
</dbReference>
<name>A0A0A5G2K1_9BACI</name>
<evidence type="ECO:0000256" key="1">
    <source>
        <dbReference type="ARBA" id="ARBA00001286"/>
    </source>
</evidence>
<evidence type="ECO:0000256" key="4">
    <source>
        <dbReference type="ARBA" id="ARBA00022679"/>
    </source>
</evidence>
<dbReference type="InterPro" id="IPR014048">
    <property type="entry name" value="MethylDNA_cys_MeTrfase_DNA-bd"/>
</dbReference>
<proteinExistence type="inferred from homology"/>
<keyword evidence="5 8" id="KW-0227">DNA damage</keyword>
<dbReference type="EC" id="2.1.1.63" evidence="8"/>
<protein>
    <recommendedName>
        <fullName evidence="8">Methylated-DNA--protein-cysteine methyltransferase</fullName>
        <ecNumber evidence="8">2.1.1.63</ecNumber>
    </recommendedName>
    <alternativeName>
        <fullName evidence="8">6-O-methylguanine-DNA methyltransferase</fullName>
        <shortName evidence="8">MGMT</shortName>
    </alternativeName>
    <alternativeName>
        <fullName evidence="8">O-6-methylguanine-DNA-alkyltransferase</fullName>
    </alternativeName>
</protein>
<dbReference type="OrthoDB" id="9802228at2"/>
<feature type="active site" description="Nucleophile; methyl group acceptor" evidence="8">
    <location>
        <position position="140"/>
    </location>
</feature>
<keyword evidence="4 8" id="KW-0808">Transferase</keyword>
<evidence type="ECO:0000313" key="12">
    <source>
        <dbReference type="Proteomes" id="UP000030401"/>
    </source>
</evidence>
<evidence type="ECO:0000256" key="3">
    <source>
        <dbReference type="ARBA" id="ARBA00022603"/>
    </source>
</evidence>
<dbReference type="GO" id="GO:0003908">
    <property type="term" value="F:methylated-DNA-[protein]-cysteine S-methyltransferase activity"/>
    <property type="evidence" value="ECO:0007669"/>
    <property type="project" value="UniProtKB-UniRule"/>
</dbReference>
<comment type="catalytic activity">
    <reaction evidence="7 8">
        <text>a 6-O-methyl-2'-deoxyguanosine in DNA + L-cysteinyl-[protein] = S-methyl-L-cysteinyl-[protein] + a 2'-deoxyguanosine in DNA</text>
        <dbReference type="Rhea" id="RHEA:24000"/>
        <dbReference type="Rhea" id="RHEA-COMP:10131"/>
        <dbReference type="Rhea" id="RHEA-COMP:10132"/>
        <dbReference type="Rhea" id="RHEA-COMP:11367"/>
        <dbReference type="Rhea" id="RHEA-COMP:11368"/>
        <dbReference type="ChEBI" id="CHEBI:29950"/>
        <dbReference type="ChEBI" id="CHEBI:82612"/>
        <dbReference type="ChEBI" id="CHEBI:85445"/>
        <dbReference type="ChEBI" id="CHEBI:85448"/>
        <dbReference type="EC" id="2.1.1.63"/>
    </reaction>
</comment>
<comment type="similarity">
    <text evidence="2 8">Belongs to the MGMT family.</text>
</comment>
<dbReference type="InterPro" id="IPR023546">
    <property type="entry name" value="MGMT"/>
</dbReference>
<sequence length="174" mass="19783">MRAFLYYSEMESPVGPLTLVASEKGLCRIDYGTLQDVDTKLRNWARKYFLRVEWINDDMPFQTAKEQLKEYFAKERIAFNLEYDLYGTPFQQKVWQSLTHIPLGETRSYKDIAISIQAPKAIRAVGGAINKNPLSIIYPCHRVIGSNGALVGYAGGLDKKEHLLNHEQAKAVSL</sequence>
<keyword evidence="12" id="KW-1185">Reference proteome</keyword>
<dbReference type="eggNOG" id="COG0350">
    <property type="taxonomic scope" value="Bacteria"/>
</dbReference>
<keyword evidence="8" id="KW-0963">Cytoplasm</keyword>
<dbReference type="FunFam" id="1.10.10.10:FF:000214">
    <property type="entry name" value="Methylated-DNA--protein-cysteine methyltransferase"/>
    <property type="match status" value="1"/>
</dbReference>
<comment type="function">
    <text evidence="8">Involved in the cellular defense against the biological effects of O6-methylguanine (O6-MeG) and O4-methylthymine (O4-MeT) in DNA. Repairs the methylated nucleobase in DNA by stoichiometrically transferring the methyl group to a cysteine residue in the enzyme. This is a suicide reaction: the enzyme is irreversibly inactivated.</text>
</comment>
<evidence type="ECO:0000256" key="6">
    <source>
        <dbReference type="ARBA" id="ARBA00023204"/>
    </source>
</evidence>
<dbReference type="InterPro" id="IPR036631">
    <property type="entry name" value="MGMT_N_sf"/>
</dbReference>
<dbReference type="Gene3D" id="3.30.160.70">
    <property type="entry name" value="Methylated DNA-protein cysteine methyltransferase domain"/>
    <property type="match status" value="1"/>
</dbReference>
<evidence type="ECO:0000256" key="7">
    <source>
        <dbReference type="ARBA" id="ARBA00049348"/>
    </source>
</evidence>
<dbReference type="Gene3D" id="1.10.10.10">
    <property type="entry name" value="Winged helix-like DNA-binding domain superfamily/Winged helix DNA-binding domain"/>
    <property type="match status" value="1"/>
</dbReference>
<dbReference type="GO" id="GO:0032259">
    <property type="term" value="P:methylation"/>
    <property type="evidence" value="ECO:0007669"/>
    <property type="project" value="UniProtKB-KW"/>
</dbReference>
<evidence type="ECO:0000256" key="5">
    <source>
        <dbReference type="ARBA" id="ARBA00022763"/>
    </source>
</evidence>
<dbReference type="InterPro" id="IPR008332">
    <property type="entry name" value="MethylG_MeTrfase_N"/>
</dbReference>
<feature type="domain" description="Methylated-DNA-[protein]-cysteine S-methyltransferase DNA binding" evidence="9">
    <location>
        <begin position="89"/>
        <end position="168"/>
    </location>
</feature>
<evidence type="ECO:0000259" key="9">
    <source>
        <dbReference type="Pfam" id="PF01035"/>
    </source>
</evidence>
<dbReference type="Pfam" id="PF02870">
    <property type="entry name" value="Methyltransf_1N"/>
    <property type="match status" value="1"/>
</dbReference>
<dbReference type="PANTHER" id="PTHR10815">
    <property type="entry name" value="METHYLATED-DNA--PROTEIN-CYSTEINE METHYLTRANSFERASE"/>
    <property type="match status" value="1"/>
</dbReference>
<evidence type="ECO:0000259" key="10">
    <source>
        <dbReference type="Pfam" id="PF02870"/>
    </source>
</evidence>
<dbReference type="Proteomes" id="UP000030401">
    <property type="component" value="Unassembled WGS sequence"/>
</dbReference>
<dbReference type="STRING" id="1385512.N784_15500"/>
<keyword evidence="3 8" id="KW-0489">Methyltransferase</keyword>
<evidence type="ECO:0000256" key="8">
    <source>
        <dbReference type="HAMAP-Rule" id="MF_00772"/>
    </source>
</evidence>
<dbReference type="RefSeq" id="WP_036833450.1">
    <property type="nucleotide sequence ID" value="NZ_AVPG01000007.1"/>
</dbReference>
<dbReference type="HAMAP" id="MF_00772">
    <property type="entry name" value="OGT"/>
    <property type="match status" value="1"/>
</dbReference>
<evidence type="ECO:0000256" key="2">
    <source>
        <dbReference type="ARBA" id="ARBA00008711"/>
    </source>
</evidence>
<dbReference type="AlphaFoldDB" id="A0A0A5G2K1"/>
<comment type="subcellular location">
    <subcellularLocation>
        <location evidence="8">Cytoplasm</location>
    </subcellularLocation>
</comment>
<dbReference type="NCBIfam" id="TIGR00589">
    <property type="entry name" value="ogt"/>
    <property type="match status" value="1"/>
</dbReference>
<evidence type="ECO:0000313" key="11">
    <source>
        <dbReference type="EMBL" id="KGX87321.1"/>
    </source>
</evidence>
<comment type="catalytic activity">
    <reaction evidence="1 8">
        <text>a 4-O-methyl-thymidine in DNA + L-cysteinyl-[protein] = a thymidine in DNA + S-methyl-L-cysteinyl-[protein]</text>
        <dbReference type="Rhea" id="RHEA:53428"/>
        <dbReference type="Rhea" id="RHEA-COMP:10131"/>
        <dbReference type="Rhea" id="RHEA-COMP:10132"/>
        <dbReference type="Rhea" id="RHEA-COMP:13555"/>
        <dbReference type="Rhea" id="RHEA-COMP:13556"/>
        <dbReference type="ChEBI" id="CHEBI:29950"/>
        <dbReference type="ChEBI" id="CHEBI:82612"/>
        <dbReference type="ChEBI" id="CHEBI:137386"/>
        <dbReference type="ChEBI" id="CHEBI:137387"/>
        <dbReference type="EC" id="2.1.1.63"/>
    </reaction>
</comment>
<accession>A0A0A5G2K1</accession>
<dbReference type="SUPFAM" id="SSF46767">
    <property type="entry name" value="Methylated DNA-protein cysteine methyltransferase, C-terminal domain"/>
    <property type="match status" value="1"/>
</dbReference>
<comment type="caution">
    <text evidence="11">The sequence shown here is derived from an EMBL/GenBank/DDBJ whole genome shotgun (WGS) entry which is preliminary data.</text>
</comment>
<dbReference type="CDD" id="cd06445">
    <property type="entry name" value="ATase"/>
    <property type="match status" value="1"/>
</dbReference>
<keyword evidence="6 8" id="KW-0234">DNA repair</keyword>